<dbReference type="InterPro" id="IPR012337">
    <property type="entry name" value="RNaseH-like_sf"/>
</dbReference>
<reference evidence="3 4" key="1">
    <citation type="submission" date="2018-01" db="EMBL/GenBank/DDBJ databases">
        <title>Whole genome analyses suggest that Burkholderia sensu lato contains two further novel genera in the rhizoxinica-symbiotica group Mycetohabitans gen. nov., and Trinickia gen. nov.: implications for the evolution of diazotrophy and nodulation in the Burkholderiaceae.</title>
        <authorList>
            <person name="Estrada-de los Santos P."/>
            <person name="Palmer M."/>
            <person name="Chavez-Ramirez B."/>
            <person name="Beukes C."/>
            <person name="Steenkamp E.T."/>
            <person name="Hirsch A.M."/>
            <person name="Manyaka P."/>
            <person name="Maluk M."/>
            <person name="Lafos M."/>
            <person name="Crook M."/>
            <person name="Gross E."/>
            <person name="Simon M.F."/>
            <person name="Bueno dos Reis Junior F."/>
            <person name="Poole P.S."/>
            <person name="Venter S.N."/>
            <person name="James E.K."/>
        </authorList>
    </citation>
    <scope>NUCLEOTIDE SEQUENCE [LARGE SCALE GENOMIC DNA]</scope>
    <source>
        <strain evidence="3 4">GP25-8</strain>
    </source>
</reference>
<gene>
    <name evidence="3" type="ORF">C0Z19_27670</name>
</gene>
<dbReference type="GO" id="GO:0015074">
    <property type="term" value="P:DNA integration"/>
    <property type="evidence" value="ECO:0007669"/>
    <property type="project" value="InterPro"/>
</dbReference>
<feature type="compositionally biased region" description="Polar residues" evidence="1">
    <location>
        <begin position="426"/>
        <end position="436"/>
    </location>
</feature>
<dbReference type="AlphaFoldDB" id="A0A2N7VD95"/>
<feature type="domain" description="Integrase catalytic" evidence="2">
    <location>
        <begin position="121"/>
        <end position="306"/>
    </location>
</feature>
<dbReference type="InterPro" id="IPR055247">
    <property type="entry name" value="InsJ-like_HTH"/>
</dbReference>
<feature type="region of interest" description="Disordered" evidence="1">
    <location>
        <begin position="392"/>
        <end position="436"/>
    </location>
</feature>
<proteinExistence type="predicted"/>
<dbReference type="PANTHER" id="PTHR35004">
    <property type="entry name" value="TRANSPOSASE RV3428C-RELATED"/>
    <property type="match status" value="1"/>
</dbReference>
<evidence type="ECO:0000313" key="4">
    <source>
        <dbReference type="Proteomes" id="UP000235347"/>
    </source>
</evidence>
<dbReference type="InterPro" id="IPR009057">
    <property type="entry name" value="Homeodomain-like_sf"/>
</dbReference>
<evidence type="ECO:0000256" key="1">
    <source>
        <dbReference type="SAM" id="MobiDB-lite"/>
    </source>
</evidence>
<dbReference type="Gene3D" id="3.30.420.10">
    <property type="entry name" value="Ribonuclease H-like superfamily/Ribonuclease H"/>
    <property type="match status" value="1"/>
</dbReference>
<dbReference type="PROSITE" id="PS50994">
    <property type="entry name" value="INTEGRASE"/>
    <property type="match status" value="1"/>
</dbReference>
<feature type="compositionally biased region" description="Basic residues" evidence="1">
    <location>
        <begin position="399"/>
        <end position="414"/>
    </location>
</feature>
<dbReference type="EMBL" id="PNYB01000063">
    <property type="protein sequence ID" value="PMS15084.1"/>
    <property type="molecule type" value="Genomic_DNA"/>
</dbReference>
<accession>A0A2N7VD95</accession>
<dbReference type="InterPro" id="IPR036397">
    <property type="entry name" value="RNaseH_sf"/>
</dbReference>
<name>A0A2N7VD95_9BURK</name>
<sequence length="436" mass="49367">MSAKERERQRVIEAVLEKRLKQAQAAERLGITVRQIKRLVRAYRQQGVAGVVSKRRGQASNRRIGESEREAVLACVRERYADFGPTLAAEYLASYHGFTRSVETLRNWMSEAGLWTPKRARRKRPFQLRERRACVGELVQIDGSPHAWLEARGPKCTLIAFIDDATGRLQYARFEPAETSRAYLRGLRAYVSQYGRPVAFYSDRHSIFTKHDPEDPTPTQFERAVRELSIEPILARSPQAKGRVERSFQTMQDRLVKALRLGGADTLEAANALLPRFIEHYNARFGKPPKNEQDAHRPLELDALALVNVTSEQSTRVLSKSLSCQYRGRLLMIQTNGAPAYHLRGARVIVCDDGSDESIVLLHQGKPLPYRPFARHELPPRIADDKTVDAHVEQAKQRQASHYKPPAHHPWKRPFKPESTAGAQAVLSNSLSTSTT</sequence>
<protein>
    <submittedName>
        <fullName evidence="3">Transposase</fullName>
    </submittedName>
</protein>
<dbReference type="InterPro" id="IPR047797">
    <property type="entry name" value="ISNCY_transpos"/>
</dbReference>
<dbReference type="NCBIfam" id="NF033594">
    <property type="entry name" value="transpos_ISNCY_2"/>
    <property type="match status" value="1"/>
</dbReference>
<comment type="caution">
    <text evidence="3">The sequence shown here is derived from an EMBL/GenBank/DDBJ whole genome shotgun (WGS) entry which is preliminary data.</text>
</comment>
<organism evidence="3 4">
    <name type="scientific">Trinickia soli</name>
    <dbReference type="NCBI Taxonomy" id="380675"/>
    <lineage>
        <taxon>Bacteria</taxon>
        <taxon>Pseudomonadati</taxon>
        <taxon>Pseudomonadota</taxon>
        <taxon>Betaproteobacteria</taxon>
        <taxon>Burkholderiales</taxon>
        <taxon>Burkholderiaceae</taxon>
        <taxon>Trinickia</taxon>
    </lineage>
</organism>
<evidence type="ECO:0000259" key="2">
    <source>
        <dbReference type="PROSITE" id="PS50994"/>
    </source>
</evidence>
<dbReference type="InterPro" id="IPR001584">
    <property type="entry name" value="Integrase_cat-core"/>
</dbReference>
<dbReference type="Proteomes" id="UP000235347">
    <property type="component" value="Unassembled WGS sequence"/>
</dbReference>
<dbReference type="Pfam" id="PF13518">
    <property type="entry name" value="HTH_28"/>
    <property type="match status" value="1"/>
</dbReference>
<dbReference type="SUPFAM" id="SSF53098">
    <property type="entry name" value="Ribonuclease H-like"/>
    <property type="match status" value="1"/>
</dbReference>
<evidence type="ECO:0000313" key="3">
    <source>
        <dbReference type="EMBL" id="PMS15084.1"/>
    </source>
</evidence>
<dbReference type="SUPFAM" id="SSF46689">
    <property type="entry name" value="Homeodomain-like"/>
    <property type="match status" value="1"/>
</dbReference>
<dbReference type="GO" id="GO:0003676">
    <property type="term" value="F:nucleic acid binding"/>
    <property type="evidence" value="ECO:0007669"/>
    <property type="project" value="InterPro"/>
</dbReference>
<dbReference type="PANTHER" id="PTHR35004:SF7">
    <property type="entry name" value="INTEGRASE PROTEIN"/>
    <property type="match status" value="1"/>
</dbReference>
<dbReference type="RefSeq" id="WP_102613008.1">
    <property type="nucleotide sequence ID" value="NZ_CADIKD010000051.1"/>
</dbReference>
<keyword evidence="4" id="KW-1185">Reference proteome</keyword>